<evidence type="ECO:0000313" key="1">
    <source>
        <dbReference type="EMBL" id="MEZ6854678.1"/>
    </source>
</evidence>
<organism evidence="1 2">
    <name type="scientific">Halodesulfovibrio aestuarii</name>
    <dbReference type="NCBI Taxonomy" id="126333"/>
    <lineage>
        <taxon>Bacteria</taxon>
        <taxon>Pseudomonadati</taxon>
        <taxon>Thermodesulfobacteriota</taxon>
        <taxon>Desulfovibrionia</taxon>
        <taxon>Desulfovibrionales</taxon>
        <taxon>Desulfovibrionaceae</taxon>
        <taxon>Halodesulfovibrio</taxon>
    </lineage>
</organism>
<dbReference type="EMBL" id="JBFSOO010000013">
    <property type="protein sequence ID" value="MEZ6854678.1"/>
    <property type="molecule type" value="Genomic_DNA"/>
</dbReference>
<dbReference type="Pfam" id="PF05488">
    <property type="entry name" value="PAAR_motif"/>
    <property type="match status" value="1"/>
</dbReference>
<evidence type="ECO:0000313" key="2">
    <source>
        <dbReference type="Proteomes" id="UP001568358"/>
    </source>
</evidence>
<dbReference type="Proteomes" id="UP001568358">
    <property type="component" value="Unassembled WGS sequence"/>
</dbReference>
<reference evidence="1 2" key="1">
    <citation type="submission" date="2024-07" db="EMBL/GenBank/DDBJ databases">
        <title>Active virus-host system and metabolic interactions in a Lokiarchaeon culture.</title>
        <authorList>
            <person name="Ponce Toledo R.I."/>
            <person name="Rodrigues Oliveira T."/>
            <person name="Schleper C."/>
        </authorList>
    </citation>
    <scope>NUCLEOTIDE SEQUENCE [LARGE SCALE GENOMIC DNA]</scope>
    <source>
        <strain evidence="1 2">B35</strain>
    </source>
</reference>
<keyword evidence="2" id="KW-1185">Reference proteome</keyword>
<gene>
    <name evidence="1" type="ORF">AB2Z07_14305</name>
</gene>
<comment type="caution">
    <text evidence="1">The sequence shown here is derived from an EMBL/GenBank/DDBJ whole genome shotgun (WGS) entry which is preliminary data.</text>
</comment>
<sequence length="136" mass="14277">MKAVRVGDIGTEHDGYHPTKVTAGSGDVFIDGKPAALTGGEIDCGGVTIGDQPPPSMSSDVISSTPQASTYDEQLRILDPDNNPIEGYPYYAKTVEGKIYSGRTNAAGMTCRIPTHQPEHIKVLCGDEALAEGGDL</sequence>
<protein>
    <submittedName>
        <fullName evidence="1">PAAR domain-containing protein</fullName>
    </submittedName>
</protein>
<dbReference type="RefSeq" id="WP_371150980.1">
    <property type="nucleotide sequence ID" value="NZ_JBFSOO010000013.1"/>
</dbReference>
<proteinExistence type="predicted"/>
<accession>A0ABV4JVA0</accession>
<dbReference type="Gene3D" id="2.60.200.60">
    <property type="match status" value="1"/>
</dbReference>
<dbReference type="InterPro" id="IPR008727">
    <property type="entry name" value="PAAR_motif"/>
</dbReference>
<name>A0ABV4JVA0_9BACT</name>